<dbReference type="EMBL" id="VDFR01000027">
    <property type="protein sequence ID" value="TNC49227.1"/>
    <property type="molecule type" value="Genomic_DNA"/>
</dbReference>
<dbReference type="Pfam" id="PF24677">
    <property type="entry name" value="DUF7657"/>
    <property type="match status" value="1"/>
</dbReference>
<feature type="transmembrane region" description="Helical" evidence="1">
    <location>
        <begin position="439"/>
        <end position="458"/>
    </location>
</feature>
<organism evidence="4 5">
    <name type="scientific">Mumia zhuanghuii</name>
    <dbReference type="NCBI Taxonomy" id="2585211"/>
    <lineage>
        <taxon>Bacteria</taxon>
        <taxon>Bacillati</taxon>
        <taxon>Actinomycetota</taxon>
        <taxon>Actinomycetes</taxon>
        <taxon>Propionibacteriales</taxon>
        <taxon>Nocardioidaceae</taxon>
        <taxon>Mumia</taxon>
    </lineage>
</organism>
<keyword evidence="1" id="KW-0812">Transmembrane</keyword>
<feature type="transmembrane region" description="Helical" evidence="1">
    <location>
        <begin position="177"/>
        <end position="196"/>
    </location>
</feature>
<gene>
    <name evidence="4" type="ORF">FHE65_05760</name>
</gene>
<proteinExistence type="predicted"/>
<evidence type="ECO:0000259" key="2">
    <source>
        <dbReference type="Pfam" id="PF24672"/>
    </source>
</evidence>
<feature type="transmembrane region" description="Helical" evidence="1">
    <location>
        <begin position="373"/>
        <end position="392"/>
    </location>
</feature>
<keyword evidence="1" id="KW-0472">Membrane</keyword>
<name>A0A5C4MYN5_9ACTN</name>
<feature type="transmembrane region" description="Helical" evidence="1">
    <location>
        <begin position="203"/>
        <end position="221"/>
    </location>
</feature>
<feature type="domain" description="DUF7657" evidence="3">
    <location>
        <begin position="23"/>
        <end position="427"/>
    </location>
</feature>
<sequence length="662" mass="69480">MSAAPATAGTRRRRTGVLAFPVLVGLLFLLLVAVNVNGSSMAVLSADADPPGLIAGEPRPVRSDEYRLRTPIALSSVTQDFPRAPWIGLAEVNQVATAHGGPTRDWSTVLKPQDWGYLALGADRGLAWSWWWSFAVGLAGSYLMLLMLTRRLALSALGAVAATFTPYAAWWTSPSPALFLGYGALAAGLYLLAVQAPRRSLRWSYAVSAGLSGAAFVVALYPPWQVSLVWVIGAAVVGRLLDDRVRLRLAASTLAVTLAAAAVPLTVWLAQNRDAITAIAGTIYPGERISSAGTGSLAHLLDAPLNPWLAGEAGATVGADGHGGPWANLSEVASSWIALPVMALVVLAVVAARRAAPPPATGPDEEPPPDVPRWTLGLLAGVTLLLLAWALLPLPDLVGDLTLLNRVQPSRTPLALGLAQVLLVTVAAHTLVGRRFTHWGWVVGAAALTAACALWSASRLPWDSTLLPVAGVSFSGALLGGALAWTATQHRPAAGAAALAVYAALGWALVNPLQHGTAPLTENPLASALTPLATDEDNPRVVVYGGFDTVATVRAAGLESVSGTTLYPSSDLMQRLAPGQEALWNNYAQYRWIEAAPGSAPEIRQVKRSQMELSIPACDPVLLREVDPGWVVSESAMSADCLVALDAVEDDKGKRFWIYAVS</sequence>
<protein>
    <recommendedName>
        <fullName evidence="6">Glycosyltransferase RgtA/B/C/D-like domain-containing protein</fullName>
    </recommendedName>
</protein>
<dbReference type="AlphaFoldDB" id="A0A5C4MYN5"/>
<feature type="transmembrane region" description="Helical" evidence="1">
    <location>
        <begin position="333"/>
        <end position="352"/>
    </location>
</feature>
<feature type="transmembrane region" description="Helical" evidence="1">
    <location>
        <begin position="249"/>
        <end position="270"/>
    </location>
</feature>
<evidence type="ECO:0000259" key="3">
    <source>
        <dbReference type="Pfam" id="PF24677"/>
    </source>
</evidence>
<feature type="transmembrane region" description="Helical" evidence="1">
    <location>
        <begin position="464"/>
        <end position="485"/>
    </location>
</feature>
<dbReference type="Proteomes" id="UP000306740">
    <property type="component" value="Unassembled WGS sequence"/>
</dbReference>
<reference evidence="4 5" key="1">
    <citation type="submission" date="2019-05" db="EMBL/GenBank/DDBJ databases">
        <title>Mumia sp. nov., isolated from the intestinal contents of plateau pika (Ochotona curzoniae) in the Qinghai-Tibet plateau of China.</title>
        <authorList>
            <person name="Tian Z."/>
        </authorList>
    </citation>
    <scope>NUCLEOTIDE SEQUENCE [LARGE SCALE GENOMIC DNA]</scope>
    <source>
        <strain evidence="5">527</strain>
    </source>
</reference>
<feature type="transmembrane region" description="Helical" evidence="1">
    <location>
        <begin position="152"/>
        <end position="171"/>
    </location>
</feature>
<evidence type="ECO:0000256" key="1">
    <source>
        <dbReference type="SAM" id="Phobius"/>
    </source>
</evidence>
<feature type="transmembrane region" description="Helical" evidence="1">
    <location>
        <begin position="412"/>
        <end position="432"/>
    </location>
</feature>
<dbReference type="InterPro" id="IPR056071">
    <property type="entry name" value="DUF7654"/>
</dbReference>
<accession>A0A5C4MYN5</accession>
<evidence type="ECO:0000313" key="5">
    <source>
        <dbReference type="Proteomes" id="UP000306740"/>
    </source>
</evidence>
<evidence type="ECO:0000313" key="4">
    <source>
        <dbReference type="EMBL" id="TNC49227.1"/>
    </source>
</evidence>
<dbReference type="Pfam" id="PF24672">
    <property type="entry name" value="DUF7654"/>
    <property type="match status" value="1"/>
</dbReference>
<dbReference type="InterPro" id="IPR056074">
    <property type="entry name" value="DUF7657"/>
</dbReference>
<feature type="transmembrane region" description="Helical" evidence="1">
    <location>
        <begin position="227"/>
        <end position="242"/>
    </location>
</feature>
<feature type="transmembrane region" description="Helical" evidence="1">
    <location>
        <begin position="128"/>
        <end position="145"/>
    </location>
</feature>
<evidence type="ECO:0008006" key="6">
    <source>
        <dbReference type="Google" id="ProtNLM"/>
    </source>
</evidence>
<comment type="caution">
    <text evidence="4">The sequence shown here is derived from an EMBL/GenBank/DDBJ whole genome shotgun (WGS) entry which is preliminary data.</text>
</comment>
<feature type="domain" description="DUF7654" evidence="2">
    <location>
        <begin position="519"/>
        <end position="661"/>
    </location>
</feature>
<dbReference type="OrthoDB" id="3176622at2"/>
<feature type="transmembrane region" description="Helical" evidence="1">
    <location>
        <begin position="492"/>
        <end position="510"/>
    </location>
</feature>
<keyword evidence="1" id="KW-1133">Transmembrane helix</keyword>
<dbReference type="RefSeq" id="WP_139105490.1">
    <property type="nucleotide sequence ID" value="NZ_VDFR01000027.1"/>
</dbReference>